<organism evidence="2 3">
    <name type="scientific">Aliiglaciecola litoralis</name>
    <dbReference type="NCBI Taxonomy" id="582857"/>
    <lineage>
        <taxon>Bacteria</taxon>
        <taxon>Pseudomonadati</taxon>
        <taxon>Pseudomonadota</taxon>
        <taxon>Gammaproteobacteria</taxon>
        <taxon>Alteromonadales</taxon>
        <taxon>Alteromonadaceae</taxon>
        <taxon>Aliiglaciecola</taxon>
    </lineage>
</organism>
<evidence type="ECO:0008006" key="4">
    <source>
        <dbReference type="Google" id="ProtNLM"/>
    </source>
</evidence>
<dbReference type="RefSeq" id="WP_343856428.1">
    <property type="nucleotide sequence ID" value="NZ_BAAAFD010000001.1"/>
</dbReference>
<evidence type="ECO:0000313" key="2">
    <source>
        <dbReference type="EMBL" id="GAA0853545.1"/>
    </source>
</evidence>
<reference evidence="3" key="1">
    <citation type="journal article" date="2019" name="Int. J. Syst. Evol. Microbiol.">
        <title>The Global Catalogue of Microorganisms (GCM) 10K type strain sequencing project: providing services to taxonomists for standard genome sequencing and annotation.</title>
        <authorList>
            <consortium name="The Broad Institute Genomics Platform"/>
            <consortium name="The Broad Institute Genome Sequencing Center for Infectious Disease"/>
            <person name="Wu L."/>
            <person name="Ma J."/>
        </authorList>
    </citation>
    <scope>NUCLEOTIDE SEQUENCE [LARGE SCALE GENOMIC DNA]</scope>
    <source>
        <strain evidence="3">JCM 15896</strain>
    </source>
</reference>
<comment type="caution">
    <text evidence="2">The sequence shown here is derived from an EMBL/GenBank/DDBJ whole genome shotgun (WGS) entry which is preliminary data.</text>
</comment>
<accession>A0ABP3WT27</accession>
<sequence>MINNQHQKGLQILDNSEINAITGGGTAEWAVSVGAATAFLGMALAVSNPVGIGVLAAASIASSTLAMLHKRN</sequence>
<keyword evidence="1" id="KW-0472">Membrane</keyword>
<protein>
    <recommendedName>
        <fullName evidence="4">Class IIb bacteriocin, lactobin A/cerein 7B family</fullName>
    </recommendedName>
</protein>
<evidence type="ECO:0000313" key="3">
    <source>
        <dbReference type="Proteomes" id="UP001500359"/>
    </source>
</evidence>
<name>A0ABP3WT27_9ALTE</name>
<proteinExistence type="predicted"/>
<dbReference type="Proteomes" id="UP001500359">
    <property type="component" value="Unassembled WGS sequence"/>
</dbReference>
<keyword evidence="3" id="KW-1185">Reference proteome</keyword>
<keyword evidence="1" id="KW-0812">Transmembrane</keyword>
<dbReference type="EMBL" id="BAAAFD010000001">
    <property type="protein sequence ID" value="GAA0853545.1"/>
    <property type="molecule type" value="Genomic_DNA"/>
</dbReference>
<evidence type="ECO:0000256" key="1">
    <source>
        <dbReference type="SAM" id="Phobius"/>
    </source>
</evidence>
<feature type="transmembrane region" description="Helical" evidence="1">
    <location>
        <begin position="50"/>
        <end position="68"/>
    </location>
</feature>
<keyword evidence="1" id="KW-1133">Transmembrane helix</keyword>
<gene>
    <name evidence="2" type="ORF">GCM10009114_06550</name>
</gene>